<dbReference type="AlphaFoldDB" id="A0AAW1NP55"/>
<sequence length="140" mass="15576">MFIRDVGVDISAMGLKDVDTLRNVLEGTLAEQQLMPFYMKEYHDLDPSSMSRCKSDEQLALDFCLSKGESALRKAGADSPYLDLRGMLSSMAFNHGIKKQRTAFVHDEGFTMSIVITVKGLKRTPDGIPLMEITFMCSTA</sequence>
<keyword evidence="2" id="KW-1185">Reference proteome</keyword>
<name>A0AAW1NP55_9CHLO</name>
<dbReference type="Proteomes" id="UP001465755">
    <property type="component" value="Unassembled WGS sequence"/>
</dbReference>
<gene>
    <name evidence="1" type="ORF">WJX73_004662</name>
</gene>
<comment type="caution">
    <text evidence="1">The sequence shown here is derived from an EMBL/GenBank/DDBJ whole genome shotgun (WGS) entry which is preliminary data.</text>
</comment>
<evidence type="ECO:0000313" key="2">
    <source>
        <dbReference type="Proteomes" id="UP001465755"/>
    </source>
</evidence>
<proteinExistence type="predicted"/>
<organism evidence="1 2">
    <name type="scientific">Symbiochloris irregularis</name>
    <dbReference type="NCBI Taxonomy" id="706552"/>
    <lineage>
        <taxon>Eukaryota</taxon>
        <taxon>Viridiplantae</taxon>
        <taxon>Chlorophyta</taxon>
        <taxon>core chlorophytes</taxon>
        <taxon>Trebouxiophyceae</taxon>
        <taxon>Trebouxiales</taxon>
        <taxon>Trebouxiaceae</taxon>
        <taxon>Symbiochloris</taxon>
    </lineage>
</organism>
<accession>A0AAW1NP55</accession>
<reference evidence="1 2" key="1">
    <citation type="journal article" date="2024" name="Nat. Commun.">
        <title>Phylogenomics reveals the evolutionary origins of lichenization in chlorophyte algae.</title>
        <authorList>
            <person name="Puginier C."/>
            <person name="Libourel C."/>
            <person name="Otte J."/>
            <person name="Skaloud P."/>
            <person name="Haon M."/>
            <person name="Grisel S."/>
            <person name="Petersen M."/>
            <person name="Berrin J.G."/>
            <person name="Delaux P.M."/>
            <person name="Dal Grande F."/>
            <person name="Keller J."/>
        </authorList>
    </citation>
    <scope>NUCLEOTIDE SEQUENCE [LARGE SCALE GENOMIC DNA]</scope>
    <source>
        <strain evidence="1 2">SAG 2036</strain>
    </source>
</reference>
<dbReference type="EMBL" id="JALJOQ010000273">
    <property type="protein sequence ID" value="KAK9786392.1"/>
    <property type="molecule type" value="Genomic_DNA"/>
</dbReference>
<protein>
    <submittedName>
        <fullName evidence="1">Uncharacterized protein</fullName>
    </submittedName>
</protein>
<evidence type="ECO:0000313" key="1">
    <source>
        <dbReference type="EMBL" id="KAK9786392.1"/>
    </source>
</evidence>